<organism evidence="1 2">
    <name type="scientific">Glomus cerebriforme</name>
    <dbReference type="NCBI Taxonomy" id="658196"/>
    <lineage>
        <taxon>Eukaryota</taxon>
        <taxon>Fungi</taxon>
        <taxon>Fungi incertae sedis</taxon>
        <taxon>Mucoromycota</taxon>
        <taxon>Glomeromycotina</taxon>
        <taxon>Glomeromycetes</taxon>
        <taxon>Glomerales</taxon>
        <taxon>Glomeraceae</taxon>
        <taxon>Glomus</taxon>
    </lineage>
</organism>
<accession>A0A397TDZ8</accession>
<evidence type="ECO:0000313" key="2">
    <source>
        <dbReference type="Proteomes" id="UP000265703"/>
    </source>
</evidence>
<comment type="caution">
    <text evidence="1">The sequence shown here is derived from an EMBL/GenBank/DDBJ whole genome shotgun (WGS) entry which is preliminary data.</text>
</comment>
<dbReference type="EMBL" id="QKYT01000049">
    <property type="protein sequence ID" value="RIA96162.1"/>
    <property type="molecule type" value="Genomic_DNA"/>
</dbReference>
<protein>
    <submittedName>
        <fullName evidence="1">Uncharacterized protein</fullName>
    </submittedName>
</protein>
<name>A0A397TDZ8_9GLOM</name>
<evidence type="ECO:0000313" key="1">
    <source>
        <dbReference type="EMBL" id="RIA96162.1"/>
    </source>
</evidence>
<keyword evidence="2" id="KW-1185">Reference proteome</keyword>
<dbReference type="AlphaFoldDB" id="A0A397TDZ8"/>
<proteinExistence type="predicted"/>
<sequence length="114" mass="13675">MLQIILRKNKSIEEISKNSEVITKANDNDDIYFYFKDKKEKVTNEEVSKVSDMVDDNNNCSYNNDFEEKMPDDSDVNEYHDKYSKYNRSYYYHNRRYEKKVSLMMSPIISLVIA</sequence>
<dbReference type="Proteomes" id="UP000265703">
    <property type="component" value="Unassembled WGS sequence"/>
</dbReference>
<gene>
    <name evidence="1" type="ORF">C1645_815734</name>
</gene>
<reference evidence="1 2" key="1">
    <citation type="submission" date="2018-06" db="EMBL/GenBank/DDBJ databases">
        <title>Comparative genomics reveals the genomic features of Rhizophagus irregularis, R. cerebriforme, R. diaphanum and Gigaspora rosea, and their symbiotic lifestyle signature.</title>
        <authorList>
            <person name="Morin E."/>
            <person name="San Clemente H."/>
            <person name="Chen E.C.H."/>
            <person name="De La Providencia I."/>
            <person name="Hainaut M."/>
            <person name="Kuo A."/>
            <person name="Kohler A."/>
            <person name="Murat C."/>
            <person name="Tang N."/>
            <person name="Roy S."/>
            <person name="Loubradou J."/>
            <person name="Henrissat B."/>
            <person name="Grigoriev I.V."/>
            <person name="Corradi N."/>
            <person name="Roux C."/>
            <person name="Martin F.M."/>
        </authorList>
    </citation>
    <scope>NUCLEOTIDE SEQUENCE [LARGE SCALE GENOMIC DNA]</scope>
    <source>
        <strain evidence="1 2">DAOM 227022</strain>
    </source>
</reference>